<proteinExistence type="predicted"/>
<dbReference type="EMBL" id="DSOV01000066">
    <property type="protein sequence ID" value="HEN43540.1"/>
    <property type="molecule type" value="Genomic_DNA"/>
</dbReference>
<accession>A0A831XGQ8</accession>
<dbReference type="AlphaFoldDB" id="A0A831XGQ8"/>
<name>A0A831XGQ8_GEOME</name>
<evidence type="ECO:0000313" key="1">
    <source>
        <dbReference type="EMBL" id="HEN43540.1"/>
    </source>
</evidence>
<sequence length="173" mass="20817">MATDYDPKNIETILGLSVNRRRKLIRYYVRLPELSRIEAHRLQTDYMRQYREAYRGTVTQEEFSYAMLLYALDRMLSIEELDRQRSTTPEQADKAAKLRAARIKASRRVQKPSPTKERILLRYFKLICRLREEEKMSWREIARYIKKYHHEEISHVYLKKVCEEKNRSLSGAG</sequence>
<protein>
    <submittedName>
        <fullName evidence="1">Uncharacterized protein</fullName>
    </submittedName>
</protein>
<gene>
    <name evidence="1" type="ORF">ENQ87_14440</name>
</gene>
<reference evidence="1" key="1">
    <citation type="journal article" date="2020" name="mSystems">
        <title>Genome- and Community-Level Interaction Insights into Carbon Utilization and Element Cycling Functions of Hydrothermarchaeota in Hydrothermal Sediment.</title>
        <authorList>
            <person name="Zhou Z."/>
            <person name="Liu Y."/>
            <person name="Xu W."/>
            <person name="Pan J."/>
            <person name="Luo Z.H."/>
            <person name="Li M."/>
        </authorList>
    </citation>
    <scope>NUCLEOTIDE SEQUENCE [LARGE SCALE GENOMIC DNA]</scope>
    <source>
        <strain evidence="1">SpSt-349</strain>
    </source>
</reference>
<comment type="caution">
    <text evidence="1">The sequence shown here is derived from an EMBL/GenBank/DDBJ whole genome shotgun (WGS) entry which is preliminary data.</text>
</comment>
<organism evidence="1">
    <name type="scientific">Geobacter metallireducens</name>
    <dbReference type="NCBI Taxonomy" id="28232"/>
    <lineage>
        <taxon>Bacteria</taxon>
        <taxon>Pseudomonadati</taxon>
        <taxon>Thermodesulfobacteriota</taxon>
        <taxon>Desulfuromonadia</taxon>
        <taxon>Geobacterales</taxon>
        <taxon>Geobacteraceae</taxon>
        <taxon>Geobacter</taxon>
    </lineage>
</organism>